<evidence type="ECO:0008006" key="3">
    <source>
        <dbReference type="Google" id="ProtNLM"/>
    </source>
</evidence>
<dbReference type="OrthoDB" id="9798250at2"/>
<dbReference type="EMBL" id="FOKV01000001">
    <property type="protein sequence ID" value="SFB87147.1"/>
    <property type="molecule type" value="Genomic_DNA"/>
</dbReference>
<dbReference type="PANTHER" id="PTHR36529">
    <property type="entry name" value="SLL1095 PROTEIN"/>
    <property type="match status" value="1"/>
</dbReference>
<evidence type="ECO:0000313" key="2">
    <source>
        <dbReference type="Proteomes" id="UP000199438"/>
    </source>
</evidence>
<dbReference type="Pfam" id="PF09837">
    <property type="entry name" value="DUF2064"/>
    <property type="match status" value="1"/>
</dbReference>
<dbReference type="RefSeq" id="WP_092540226.1">
    <property type="nucleotide sequence ID" value="NZ_FOKV01000001.1"/>
</dbReference>
<accession>A0A1I1EJC1</accession>
<proteinExistence type="predicted"/>
<dbReference type="SUPFAM" id="SSF53448">
    <property type="entry name" value="Nucleotide-diphospho-sugar transferases"/>
    <property type="match status" value="1"/>
</dbReference>
<dbReference type="PANTHER" id="PTHR36529:SF1">
    <property type="entry name" value="GLYCOSYLTRANSFERASE"/>
    <property type="match status" value="1"/>
</dbReference>
<dbReference type="InterPro" id="IPR029044">
    <property type="entry name" value="Nucleotide-diphossugar_trans"/>
</dbReference>
<dbReference type="Gene3D" id="3.90.550.10">
    <property type="entry name" value="Spore Coat Polysaccharide Biosynthesis Protein SpsA, Chain A"/>
    <property type="match status" value="1"/>
</dbReference>
<dbReference type="Proteomes" id="UP000199438">
    <property type="component" value="Unassembled WGS sequence"/>
</dbReference>
<dbReference type="NCBIfam" id="TIGR04282">
    <property type="entry name" value="glyco_like_cofC"/>
    <property type="match status" value="1"/>
</dbReference>
<gene>
    <name evidence="1" type="ORF">SAMN04487907_101984</name>
</gene>
<dbReference type="STRING" id="1334022.SAMN04487907_101984"/>
<protein>
    <recommendedName>
        <fullName evidence="3">Glycosyltransferase</fullName>
    </recommendedName>
</protein>
<sequence length="208" mass="23846">MRETNTSKNLLLIFTRNPKFGKVKTRLAKDVGDQAALDIYKFLLAHTAKICAPLNTDKTVYYSEEIKENDLWDNAIFKKKKQKGEDLGERMKNAFAEGFKAGYSKIVIIGSDLYDIKTEDLEQAFKMLNENEVVIGPAEDGGYYLLGITQLQENLFQNKNWGTSTVLQDTLNNLTKSNYKLLEKRNDVDLYSDIKDHPAFIPFFTERP</sequence>
<organism evidence="1 2">
    <name type="scientific">Zunongwangia mangrovi</name>
    <dbReference type="NCBI Taxonomy" id="1334022"/>
    <lineage>
        <taxon>Bacteria</taxon>
        <taxon>Pseudomonadati</taxon>
        <taxon>Bacteroidota</taxon>
        <taxon>Flavobacteriia</taxon>
        <taxon>Flavobacteriales</taxon>
        <taxon>Flavobacteriaceae</taxon>
        <taxon>Zunongwangia</taxon>
    </lineage>
</organism>
<evidence type="ECO:0000313" key="1">
    <source>
        <dbReference type="EMBL" id="SFB87147.1"/>
    </source>
</evidence>
<name>A0A1I1EJC1_9FLAO</name>
<dbReference type="InterPro" id="IPR018641">
    <property type="entry name" value="Trfase_1_rSAM/seldom-assoc"/>
</dbReference>
<dbReference type="AlphaFoldDB" id="A0A1I1EJC1"/>
<reference evidence="2" key="1">
    <citation type="submission" date="2016-10" db="EMBL/GenBank/DDBJ databases">
        <authorList>
            <person name="Varghese N."/>
            <person name="Submissions S."/>
        </authorList>
    </citation>
    <scope>NUCLEOTIDE SEQUENCE [LARGE SCALE GENOMIC DNA]</scope>
    <source>
        <strain evidence="2">DSM 24499</strain>
    </source>
</reference>
<keyword evidence="2" id="KW-1185">Reference proteome</keyword>